<protein>
    <submittedName>
        <fullName evidence="2">IS5/IS1182 family transposase</fullName>
    </submittedName>
</protein>
<comment type="caution">
    <text evidence="2">The sequence shown here is derived from an EMBL/GenBank/DDBJ whole genome shotgun (WGS) entry which is preliminary data.</text>
</comment>
<name>A0A2J6X6G5_9CHLR</name>
<evidence type="ECO:0000313" key="2">
    <source>
        <dbReference type="EMBL" id="PMP82388.1"/>
    </source>
</evidence>
<dbReference type="Proteomes" id="UP000243376">
    <property type="component" value="Unassembled WGS sequence"/>
</dbReference>
<feature type="non-terminal residue" evidence="2">
    <location>
        <position position="1"/>
    </location>
</feature>
<dbReference type="Pfam" id="PF13586">
    <property type="entry name" value="DDE_Tnp_1_2"/>
    <property type="match status" value="1"/>
</dbReference>
<gene>
    <name evidence="2" type="ORF">C0184_06950</name>
</gene>
<sequence>GWVRQFVQRSDQGKGCQVLPRRWVVERTFGWLGRYRRLSKDYEYLTATSEAMVYAAMTHLMVRHLARIRARSVS</sequence>
<evidence type="ECO:0000313" key="3">
    <source>
        <dbReference type="Proteomes" id="UP000243376"/>
    </source>
</evidence>
<dbReference type="PANTHER" id="PTHR30007:SF0">
    <property type="entry name" value="TRANSPOSASE"/>
    <property type="match status" value="1"/>
</dbReference>
<dbReference type="AlphaFoldDB" id="A0A2J6X6G5"/>
<organism evidence="2 3">
    <name type="scientific">Chloroflexus aggregans</name>
    <dbReference type="NCBI Taxonomy" id="152260"/>
    <lineage>
        <taxon>Bacteria</taxon>
        <taxon>Bacillati</taxon>
        <taxon>Chloroflexota</taxon>
        <taxon>Chloroflexia</taxon>
        <taxon>Chloroflexales</taxon>
        <taxon>Chloroflexineae</taxon>
        <taxon>Chloroflexaceae</taxon>
        <taxon>Chloroflexus</taxon>
    </lineage>
</organism>
<proteinExistence type="predicted"/>
<reference evidence="2 3" key="1">
    <citation type="submission" date="2018-01" db="EMBL/GenBank/DDBJ databases">
        <title>Metagenomic assembled genomes from two thermal pools in the Uzon Caldera, Kamchatka, Russia.</title>
        <authorList>
            <person name="Wilkins L."/>
            <person name="Ettinger C."/>
        </authorList>
    </citation>
    <scope>NUCLEOTIDE SEQUENCE [LARGE SCALE GENOMIC DNA]</scope>
    <source>
        <strain evidence="2">ZAV-02</strain>
    </source>
</reference>
<dbReference type="InterPro" id="IPR025668">
    <property type="entry name" value="Tnp_DDE_dom"/>
</dbReference>
<feature type="domain" description="Transposase DDE" evidence="1">
    <location>
        <begin position="14"/>
        <end position="61"/>
    </location>
</feature>
<evidence type="ECO:0000259" key="1">
    <source>
        <dbReference type="Pfam" id="PF13586"/>
    </source>
</evidence>
<dbReference type="PANTHER" id="PTHR30007">
    <property type="entry name" value="PHP DOMAIN PROTEIN"/>
    <property type="match status" value="1"/>
</dbReference>
<accession>A0A2J6X6G5</accession>
<dbReference type="EMBL" id="PNIQ01000453">
    <property type="protein sequence ID" value="PMP82388.1"/>
    <property type="molecule type" value="Genomic_DNA"/>
</dbReference>